<evidence type="ECO:0000313" key="3">
    <source>
        <dbReference type="EMBL" id="MDM4016551.1"/>
    </source>
</evidence>
<keyword evidence="1" id="KW-0488">Methylation</keyword>
<dbReference type="InterPro" id="IPR045584">
    <property type="entry name" value="Pilin-like"/>
</dbReference>
<dbReference type="PRINTS" id="PR00813">
    <property type="entry name" value="BCTERIALGSPG"/>
</dbReference>
<evidence type="ECO:0000256" key="2">
    <source>
        <dbReference type="SAM" id="Phobius"/>
    </source>
</evidence>
<keyword evidence="2" id="KW-0812">Transmembrane</keyword>
<accession>A0ABT7PJ73</accession>
<protein>
    <submittedName>
        <fullName evidence="3">Prepilin-type N-terminal cleavage/methylation domain-containing protein</fullName>
    </submittedName>
</protein>
<dbReference type="EMBL" id="JASZZN010000009">
    <property type="protein sequence ID" value="MDM4016551.1"/>
    <property type="molecule type" value="Genomic_DNA"/>
</dbReference>
<dbReference type="PANTHER" id="PTHR30093:SF2">
    <property type="entry name" value="TYPE II SECRETION SYSTEM PROTEIN H"/>
    <property type="match status" value="1"/>
</dbReference>
<organism evidence="3 4">
    <name type="scientific">Roseiconus lacunae</name>
    <dbReference type="NCBI Taxonomy" id="2605694"/>
    <lineage>
        <taxon>Bacteria</taxon>
        <taxon>Pseudomonadati</taxon>
        <taxon>Planctomycetota</taxon>
        <taxon>Planctomycetia</taxon>
        <taxon>Pirellulales</taxon>
        <taxon>Pirellulaceae</taxon>
        <taxon>Roseiconus</taxon>
    </lineage>
</organism>
<dbReference type="PROSITE" id="PS00409">
    <property type="entry name" value="PROKAR_NTER_METHYL"/>
    <property type="match status" value="1"/>
</dbReference>
<gene>
    <name evidence="3" type="ORF">QTN89_13990</name>
</gene>
<dbReference type="SUPFAM" id="SSF54523">
    <property type="entry name" value="Pili subunits"/>
    <property type="match status" value="1"/>
</dbReference>
<keyword evidence="2" id="KW-0472">Membrane</keyword>
<dbReference type="NCBIfam" id="TIGR02532">
    <property type="entry name" value="IV_pilin_GFxxxE"/>
    <property type="match status" value="1"/>
</dbReference>
<sequence>MRVSKLKRARKAVARGFTLVELLVVIAIIGAIAAIAIPAIGRVINAANRASQKAELTSLESGIESYYTKYGDYPPDFSNWGIVKRHYLKIFPDIAQSELNLLFRLCDTITDTDGSQMASMPTNTSVFDPTAMDRAEAVVWSLGGFSSDPQYPFTGEGGPLSILNPSGSREDPANVEYNSNRVAPEISFEPNQLSLTTPNPAAARSYTNRFASKDDDGTNNPNDVFPVYRLKPGASPVVYFDSRTYAIDVTNGSGVYNGYARRTSDSATDYDGIRPVYSNNPGVVPPTGNDYATAGIDPLTGWEFVNPNTYQLLAPGLDGLYGDVFDDSPNDPPTPGSAPIYFKLDGTAVWPVATATAPAGLIRPDIQRFDVTGLVTRSLNPFRDNMGNVVDGTFEDILD</sequence>
<evidence type="ECO:0000313" key="4">
    <source>
        <dbReference type="Proteomes" id="UP001239462"/>
    </source>
</evidence>
<dbReference type="InterPro" id="IPR000983">
    <property type="entry name" value="Bac_GSPG_pilin"/>
</dbReference>
<reference evidence="3 4" key="1">
    <citation type="submission" date="2023-06" db="EMBL/GenBank/DDBJ databases">
        <title>Roseiconus lacunae JC819 isolated from Gulf of Mannar region, Tamil Nadu.</title>
        <authorList>
            <person name="Pk S."/>
            <person name="Ch S."/>
            <person name="Ch V.R."/>
        </authorList>
    </citation>
    <scope>NUCLEOTIDE SEQUENCE [LARGE SCALE GENOMIC DNA]</scope>
    <source>
        <strain evidence="3 4">JC819</strain>
    </source>
</reference>
<dbReference type="InterPro" id="IPR012902">
    <property type="entry name" value="N_methyl_site"/>
</dbReference>
<dbReference type="Pfam" id="PF07963">
    <property type="entry name" value="N_methyl"/>
    <property type="match status" value="1"/>
</dbReference>
<dbReference type="Proteomes" id="UP001239462">
    <property type="component" value="Unassembled WGS sequence"/>
</dbReference>
<keyword evidence="2" id="KW-1133">Transmembrane helix</keyword>
<keyword evidence="4" id="KW-1185">Reference proteome</keyword>
<dbReference type="RefSeq" id="WP_149496966.1">
    <property type="nucleotide sequence ID" value="NZ_CP141221.1"/>
</dbReference>
<dbReference type="PANTHER" id="PTHR30093">
    <property type="entry name" value="GENERAL SECRETION PATHWAY PROTEIN G"/>
    <property type="match status" value="1"/>
</dbReference>
<evidence type="ECO:0000256" key="1">
    <source>
        <dbReference type="ARBA" id="ARBA00022481"/>
    </source>
</evidence>
<name>A0ABT7PJ73_9BACT</name>
<feature type="transmembrane region" description="Helical" evidence="2">
    <location>
        <begin position="12"/>
        <end position="37"/>
    </location>
</feature>
<proteinExistence type="predicted"/>
<dbReference type="Gene3D" id="3.30.700.10">
    <property type="entry name" value="Glycoprotein, Type 4 Pilin"/>
    <property type="match status" value="1"/>
</dbReference>
<comment type="caution">
    <text evidence="3">The sequence shown here is derived from an EMBL/GenBank/DDBJ whole genome shotgun (WGS) entry which is preliminary data.</text>
</comment>